<feature type="compositionally biased region" description="Pro residues" evidence="1">
    <location>
        <begin position="65"/>
        <end position="78"/>
    </location>
</feature>
<feature type="compositionally biased region" description="Basic and acidic residues" evidence="1">
    <location>
        <begin position="84"/>
        <end position="93"/>
    </location>
</feature>
<keyword evidence="2" id="KW-1133">Transmembrane helix</keyword>
<keyword evidence="2" id="KW-0812">Transmembrane</keyword>
<sequence length="267" mass="28846">MSQLRQFLRLPVWYARLSHVNLGHGQLLTASSTAAGPTQQPYQQPAGARSQEFNPSRSQLYFPADPSPEPSEGPPPTQPVATPKDPRVAEAKEPDYGSTVVNWARSFASNISTAAALGASLTFTVIVSEIADPEGLRGEPSREPGATEANFERRESARFFLAVGWLLFVVAFGLALVLSLAIEFDSSTWIASYNKHDRSRANREEGTNWVEVIITLSSLVLQLHILAAFLFLGLAVKEYVEPVGRAAVGLTAAFGVGAILAWVAQVL</sequence>
<evidence type="ECO:0000256" key="2">
    <source>
        <dbReference type="SAM" id="Phobius"/>
    </source>
</evidence>
<feature type="region of interest" description="Disordered" evidence="1">
    <location>
        <begin position="34"/>
        <end position="93"/>
    </location>
</feature>
<organism evidence="3 4">
    <name type="scientific">Coniosporium apollinis</name>
    <dbReference type="NCBI Taxonomy" id="61459"/>
    <lineage>
        <taxon>Eukaryota</taxon>
        <taxon>Fungi</taxon>
        <taxon>Dikarya</taxon>
        <taxon>Ascomycota</taxon>
        <taxon>Pezizomycotina</taxon>
        <taxon>Dothideomycetes</taxon>
        <taxon>Dothideomycetes incertae sedis</taxon>
        <taxon>Coniosporium</taxon>
    </lineage>
</organism>
<dbReference type="EMBL" id="JAPDRL010000124">
    <property type="protein sequence ID" value="KAJ9656515.1"/>
    <property type="molecule type" value="Genomic_DNA"/>
</dbReference>
<feature type="transmembrane region" description="Helical" evidence="2">
    <location>
        <begin position="246"/>
        <end position="264"/>
    </location>
</feature>
<proteinExistence type="predicted"/>
<reference evidence="3" key="1">
    <citation type="submission" date="2022-10" db="EMBL/GenBank/DDBJ databases">
        <title>Culturing micro-colonial fungi from biological soil crusts in the Mojave desert and describing Neophaeococcomyces mojavensis, and introducing the new genera and species Taxawa tesnikishii.</title>
        <authorList>
            <person name="Kurbessoian T."/>
            <person name="Stajich J.E."/>
        </authorList>
    </citation>
    <scope>NUCLEOTIDE SEQUENCE</scope>
    <source>
        <strain evidence="3">TK_1</strain>
    </source>
</reference>
<evidence type="ECO:0000313" key="4">
    <source>
        <dbReference type="Proteomes" id="UP001172684"/>
    </source>
</evidence>
<accession>A0ABQ9NGF6</accession>
<feature type="transmembrane region" description="Helical" evidence="2">
    <location>
        <begin position="159"/>
        <end position="182"/>
    </location>
</feature>
<gene>
    <name evidence="3" type="ORF">H2201_008528</name>
</gene>
<evidence type="ECO:0000256" key="1">
    <source>
        <dbReference type="SAM" id="MobiDB-lite"/>
    </source>
</evidence>
<comment type="caution">
    <text evidence="3">The sequence shown here is derived from an EMBL/GenBank/DDBJ whole genome shotgun (WGS) entry which is preliminary data.</text>
</comment>
<protein>
    <submittedName>
        <fullName evidence="3">Uncharacterized protein</fullName>
    </submittedName>
</protein>
<dbReference type="Proteomes" id="UP001172684">
    <property type="component" value="Unassembled WGS sequence"/>
</dbReference>
<feature type="compositionally biased region" description="Polar residues" evidence="1">
    <location>
        <begin position="34"/>
        <end position="43"/>
    </location>
</feature>
<name>A0ABQ9NGF6_9PEZI</name>
<evidence type="ECO:0000313" key="3">
    <source>
        <dbReference type="EMBL" id="KAJ9656515.1"/>
    </source>
</evidence>
<keyword evidence="4" id="KW-1185">Reference proteome</keyword>
<keyword evidence="2" id="KW-0472">Membrane</keyword>
<feature type="transmembrane region" description="Helical" evidence="2">
    <location>
        <begin position="212"/>
        <end position="234"/>
    </location>
</feature>